<name>A0A9Q1GQK6_9CARY</name>
<proteinExistence type="predicted"/>
<keyword evidence="2" id="KW-1185">Reference proteome</keyword>
<sequence>MGIKEVEIPLRYLGVPITASRLTKLECRPLIEKKTAKINLWSTRNISFAGRAVLMNTVIFGMFNYWASIFILPSEVLEKITQISRNYMWSGTADFKRAPHISWQTVCKPKKYGGLGITDFYAWNKATIVKLIWVVVTKKDILWVKWIHGCYLKNKNWWDYKPPPTHRRYGTKSGNGGDYP</sequence>
<accession>A0A9Q1GQK6</accession>
<dbReference type="PANTHER" id="PTHR33116">
    <property type="entry name" value="REVERSE TRANSCRIPTASE ZINC-BINDING DOMAIN-CONTAINING PROTEIN-RELATED-RELATED"/>
    <property type="match status" value="1"/>
</dbReference>
<organism evidence="1 2">
    <name type="scientific">Carnegiea gigantea</name>
    <dbReference type="NCBI Taxonomy" id="171969"/>
    <lineage>
        <taxon>Eukaryota</taxon>
        <taxon>Viridiplantae</taxon>
        <taxon>Streptophyta</taxon>
        <taxon>Embryophyta</taxon>
        <taxon>Tracheophyta</taxon>
        <taxon>Spermatophyta</taxon>
        <taxon>Magnoliopsida</taxon>
        <taxon>eudicotyledons</taxon>
        <taxon>Gunneridae</taxon>
        <taxon>Pentapetalae</taxon>
        <taxon>Caryophyllales</taxon>
        <taxon>Cactineae</taxon>
        <taxon>Cactaceae</taxon>
        <taxon>Cactoideae</taxon>
        <taxon>Echinocereeae</taxon>
        <taxon>Carnegiea</taxon>
    </lineage>
</organism>
<reference evidence="1" key="1">
    <citation type="submission" date="2022-04" db="EMBL/GenBank/DDBJ databases">
        <title>Carnegiea gigantea Genome sequencing and assembly v2.</title>
        <authorList>
            <person name="Copetti D."/>
            <person name="Sanderson M.J."/>
            <person name="Burquez A."/>
            <person name="Wojciechowski M.F."/>
        </authorList>
    </citation>
    <scope>NUCLEOTIDE SEQUENCE</scope>
    <source>
        <strain evidence="1">SGP5-SGP5p</strain>
        <tissue evidence="1">Aerial part</tissue>
    </source>
</reference>
<dbReference type="AlphaFoldDB" id="A0A9Q1GQK6"/>
<comment type="caution">
    <text evidence="1">The sequence shown here is derived from an EMBL/GenBank/DDBJ whole genome shotgun (WGS) entry which is preliminary data.</text>
</comment>
<gene>
    <name evidence="1" type="ORF">Cgig2_006673</name>
</gene>
<dbReference type="OrthoDB" id="1938625at2759"/>
<evidence type="ECO:0000313" key="1">
    <source>
        <dbReference type="EMBL" id="KAJ8423642.1"/>
    </source>
</evidence>
<dbReference type="EMBL" id="JAKOGI010001911">
    <property type="protein sequence ID" value="KAJ8423642.1"/>
    <property type="molecule type" value="Genomic_DNA"/>
</dbReference>
<protein>
    <submittedName>
        <fullName evidence="1">Uncharacterized protein</fullName>
    </submittedName>
</protein>
<dbReference type="Proteomes" id="UP001153076">
    <property type="component" value="Unassembled WGS sequence"/>
</dbReference>
<dbReference type="PANTHER" id="PTHR33116:SF80">
    <property type="entry name" value="REVERSE TRANSCRIPTASE ZINC-BINDING DOMAIN-CONTAINING PROTEIN"/>
    <property type="match status" value="1"/>
</dbReference>
<evidence type="ECO:0000313" key="2">
    <source>
        <dbReference type="Proteomes" id="UP001153076"/>
    </source>
</evidence>